<evidence type="ECO:0000313" key="2">
    <source>
        <dbReference type="EMBL" id="PKI61518.1"/>
    </source>
</evidence>
<keyword evidence="1" id="KW-0472">Membrane</keyword>
<feature type="transmembrane region" description="Helical" evidence="1">
    <location>
        <begin position="165"/>
        <end position="184"/>
    </location>
</feature>
<reference evidence="2 3" key="1">
    <citation type="submission" date="2017-11" db="EMBL/GenBank/DDBJ databases">
        <title>De-novo sequencing of pomegranate (Punica granatum L.) genome.</title>
        <authorList>
            <person name="Akparov Z."/>
            <person name="Amiraslanov A."/>
            <person name="Hajiyeva S."/>
            <person name="Abbasov M."/>
            <person name="Kaur K."/>
            <person name="Hamwieh A."/>
            <person name="Solovyev V."/>
            <person name="Salamov A."/>
            <person name="Braich B."/>
            <person name="Kosarev P."/>
            <person name="Mahmoud A."/>
            <person name="Hajiyev E."/>
            <person name="Babayeva S."/>
            <person name="Izzatullayeva V."/>
            <person name="Mammadov A."/>
            <person name="Mammadov A."/>
            <person name="Sharifova S."/>
            <person name="Ojaghi J."/>
            <person name="Eynullazada K."/>
            <person name="Bayramov B."/>
            <person name="Abdulazimova A."/>
            <person name="Shahmuradov I."/>
        </authorList>
    </citation>
    <scope>NUCLEOTIDE SEQUENCE [LARGE SCALE GENOMIC DNA]</scope>
    <source>
        <strain evidence="3">cv. AG2017</strain>
        <tissue evidence="2">Leaf</tissue>
    </source>
</reference>
<sequence length="189" mass="21642">MGMKTSSKCINEEEPNTLMKVEYDLGIVSLIFLEEIRQVGKEEEFLGQCMANLVCRCSIVPVSGYGFPLKERVDPRHFSSNDYHGRLRRFLRSREPPTLQQNTIESHHYDVRPENYPIEFVHGCALFFVIFAELYGSTRQLWNQTTTAATDLAAKYHRESPGEPFLSGLPIGFVVQSILLFFLITKLCS</sequence>
<evidence type="ECO:0000256" key="1">
    <source>
        <dbReference type="SAM" id="Phobius"/>
    </source>
</evidence>
<name>A0A2I0JYV8_PUNGR</name>
<proteinExistence type="predicted"/>
<keyword evidence="1" id="KW-1133">Transmembrane helix</keyword>
<comment type="caution">
    <text evidence="2">The sequence shown here is derived from an EMBL/GenBank/DDBJ whole genome shotgun (WGS) entry which is preliminary data.</text>
</comment>
<gene>
    <name evidence="2" type="ORF">CRG98_018102</name>
</gene>
<keyword evidence="1" id="KW-0812">Transmembrane</keyword>
<feature type="transmembrane region" description="Helical" evidence="1">
    <location>
        <begin position="116"/>
        <end position="135"/>
    </location>
</feature>
<keyword evidence="3" id="KW-1185">Reference proteome</keyword>
<accession>A0A2I0JYV8</accession>
<protein>
    <submittedName>
        <fullName evidence="2">Uncharacterized protein</fullName>
    </submittedName>
</protein>
<organism evidence="2 3">
    <name type="scientific">Punica granatum</name>
    <name type="common">Pomegranate</name>
    <dbReference type="NCBI Taxonomy" id="22663"/>
    <lineage>
        <taxon>Eukaryota</taxon>
        <taxon>Viridiplantae</taxon>
        <taxon>Streptophyta</taxon>
        <taxon>Embryophyta</taxon>
        <taxon>Tracheophyta</taxon>
        <taxon>Spermatophyta</taxon>
        <taxon>Magnoliopsida</taxon>
        <taxon>eudicotyledons</taxon>
        <taxon>Gunneridae</taxon>
        <taxon>Pentapetalae</taxon>
        <taxon>rosids</taxon>
        <taxon>malvids</taxon>
        <taxon>Myrtales</taxon>
        <taxon>Lythraceae</taxon>
        <taxon>Punica</taxon>
    </lineage>
</organism>
<dbReference type="EMBL" id="PGOL01001030">
    <property type="protein sequence ID" value="PKI61518.1"/>
    <property type="molecule type" value="Genomic_DNA"/>
</dbReference>
<evidence type="ECO:0000313" key="3">
    <source>
        <dbReference type="Proteomes" id="UP000233551"/>
    </source>
</evidence>
<dbReference type="AlphaFoldDB" id="A0A2I0JYV8"/>
<dbReference type="Proteomes" id="UP000233551">
    <property type="component" value="Unassembled WGS sequence"/>
</dbReference>